<dbReference type="SUPFAM" id="SSF53271">
    <property type="entry name" value="PRTase-like"/>
    <property type="match status" value="1"/>
</dbReference>
<dbReference type="SUPFAM" id="SSF56235">
    <property type="entry name" value="N-terminal nucleophile aminohydrolases (Ntn hydrolases)"/>
    <property type="match status" value="1"/>
</dbReference>
<evidence type="ECO:0000256" key="7">
    <source>
        <dbReference type="HAMAP-Rule" id="MF_01931"/>
    </source>
</evidence>
<evidence type="ECO:0000256" key="4">
    <source>
        <dbReference type="ARBA" id="ARBA00022679"/>
    </source>
</evidence>
<dbReference type="KEGG" id="tbc:A0O31_00738"/>
<dbReference type="GO" id="GO:0000287">
    <property type="term" value="F:magnesium ion binding"/>
    <property type="evidence" value="ECO:0007669"/>
    <property type="project" value="UniProtKB-UniRule"/>
</dbReference>
<dbReference type="InterPro" id="IPR000836">
    <property type="entry name" value="PRTase_dom"/>
</dbReference>
<evidence type="ECO:0000256" key="5">
    <source>
        <dbReference type="ARBA" id="ARBA00022755"/>
    </source>
</evidence>
<feature type="active site" description="Nucleophile" evidence="7 9">
    <location>
        <position position="8"/>
    </location>
</feature>
<organism evidence="13 15">
    <name type="scientific">Thermus brockianus</name>
    <dbReference type="NCBI Taxonomy" id="56956"/>
    <lineage>
        <taxon>Bacteria</taxon>
        <taxon>Thermotogati</taxon>
        <taxon>Deinococcota</taxon>
        <taxon>Deinococci</taxon>
        <taxon>Thermales</taxon>
        <taxon>Thermaceae</taxon>
        <taxon>Thermus</taxon>
    </lineage>
</organism>
<evidence type="ECO:0000256" key="11">
    <source>
        <dbReference type="PIRSR" id="PIRSR000485-3"/>
    </source>
</evidence>
<evidence type="ECO:0000256" key="8">
    <source>
        <dbReference type="PIRNR" id="PIRNR000485"/>
    </source>
</evidence>
<comment type="cofactor">
    <cofactor evidence="7 11">
        <name>[4Fe-4S] cluster</name>
        <dbReference type="ChEBI" id="CHEBI:49883"/>
    </cofactor>
    <text evidence="7 11">Binds 1 [4Fe-4S] cluster per subunit.</text>
</comment>
<dbReference type="NCBIfam" id="TIGR01134">
    <property type="entry name" value="purF"/>
    <property type="match status" value="1"/>
</dbReference>
<dbReference type="GO" id="GO:0004044">
    <property type="term" value="F:amidophosphoribosyltransferase activity"/>
    <property type="evidence" value="ECO:0007669"/>
    <property type="project" value="UniProtKB-UniRule"/>
</dbReference>
<feature type="binding site" evidence="7 11">
    <location>
        <position position="246"/>
    </location>
    <ligand>
        <name>[4Fe-4S] cluster</name>
        <dbReference type="ChEBI" id="CHEBI:49883"/>
    </ligand>
</feature>
<dbReference type="Proteomes" id="UP000182993">
    <property type="component" value="Chromosome"/>
</dbReference>
<keyword evidence="3 7" id="KW-0328">Glycosyltransferase</keyword>
<reference evidence="15" key="1">
    <citation type="submission" date="2016-06" db="EMBL/GenBank/DDBJ databases">
        <title>Whole genome sequencing of Thermus brockianus strain GE-1.</title>
        <authorList>
            <person name="Schaefers C."/>
            <person name="Blank S."/>
            <person name="Wiebusch S."/>
            <person name="Elleuche S."/>
            <person name="Antranikian G."/>
        </authorList>
    </citation>
    <scope>NUCLEOTIDE SEQUENCE [LARGE SCALE GENOMIC DNA]</scope>
    <source>
        <strain evidence="15">GE-1</strain>
    </source>
</reference>
<feature type="binding site" evidence="7 11">
    <location>
        <position position="439"/>
    </location>
    <ligand>
        <name>[4Fe-4S] cluster</name>
        <dbReference type="ChEBI" id="CHEBI:49883"/>
    </ligand>
</feature>
<dbReference type="InterPro" id="IPR029057">
    <property type="entry name" value="PRTase-like"/>
</dbReference>
<dbReference type="InterPro" id="IPR029055">
    <property type="entry name" value="Ntn_hydrolases_N"/>
</dbReference>
<comment type="cofactor">
    <cofactor evidence="7 10">
        <name>Mg(2+)</name>
        <dbReference type="ChEBI" id="CHEBI:18420"/>
    </cofactor>
    <text evidence="7 10">Binds 1 Mg(2+) ion per subunit.</text>
</comment>
<evidence type="ECO:0000256" key="10">
    <source>
        <dbReference type="PIRSR" id="PIRSR000485-2"/>
    </source>
</evidence>
<evidence type="ECO:0000313" key="14">
    <source>
        <dbReference type="EMBL" id="BDG15651.1"/>
    </source>
</evidence>
<evidence type="ECO:0000259" key="12">
    <source>
        <dbReference type="PROSITE" id="PS51278"/>
    </source>
</evidence>
<dbReference type="GO" id="GO:0051539">
    <property type="term" value="F:4 iron, 4 sulfur cluster binding"/>
    <property type="evidence" value="ECO:0007669"/>
    <property type="project" value="UniProtKB-KW"/>
</dbReference>
<feature type="binding site" evidence="7 10">
    <location>
        <position position="293"/>
    </location>
    <ligand>
        <name>Mg(2+)</name>
        <dbReference type="ChEBI" id="CHEBI:18420"/>
    </ligand>
</feature>
<comment type="similarity">
    <text evidence="2 7 8">In the C-terminal section; belongs to the purine/pyrimidine phosphoribosyltransferase family.</text>
</comment>
<dbReference type="PANTHER" id="PTHR11907">
    <property type="entry name" value="AMIDOPHOSPHORIBOSYLTRANSFERASE"/>
    <property type="match status" value="1"/>
</dbReference>
<proteinExistence type="inferred from homology"/>
<accession>A0A1J0LS70</accession>
<keyword evidence="7 10" id="KW-0460">Magnesium</keyword>
<feature type="binding site" evidence="7 10">
    <location>
        <position position="354"/>
    </location>
    <ligand>
        <name>Mg(2+)</name>
        <dbReference type="ChEBI" id="CHEBI:18420"/>
    </ligand>
</feature>
<reference evidence="14 16" key="3">
    <citation type="journal article" date="2022" name="Microbiol. Resour. Announc.">
        <title>Complete Genome Sequences of Thermus Strains Isolated from Senami Hot Spring in Japan.</title>
        <authorList>
            <person name="Miyazaki K."/>
        </authorList>
    </citation>
    <scope>NUCLEOTIDE SEQUENCE [LARGE SCALE GENOMIC DNA]</scope>
    <source>
        <strain evidence="14 16">SNM4-1</strain>
    </source>
</reference>
<keyword evidence="7 11" id="KW-0408">Iron</keyword>
<keyword evidence="16" id="KW-1185">Reference proteome</keyword>
<keyword evidence="7 11" id="KW-0411">Iron-sulfur</keyword>
<dbReference type="GO" id="GO:0009113">
    <property type="term" value="P:purine nucleobase biosynthetic process"/>
    <property type="evidence" value="ECO:0007669"/>
    <property type="project" value="UniProtKB-UniRule"/>
</dbReference>
<keyword evidence="6 7" id="KW-0315">Glutamine amidotransferase</keyword>
<dbReference type="STRING" id="56956.A0O31_00738"/>
<dbReference type="PIRSF" id="PIRSF000485">
    <property type="entry name" value="Amd_phspho_trans"/>
    <property type="match status" value="1"/>
</dbReference>
<comment type="pathway">
    <text evidence="1 7 8">Purine metabolism; IMP biosynthesis via de novo pathway; N(1)-(5-phospho-D-ribosyl)glycinamide from 5-phospho-alpha-D-ribose 1-diphosphate: step 1/2.</text>
</comment>
<dbReference type="Gene3D" id="3.40.50.2020">
    <property type="match status" value="1"/>
</dbReference>
<feature type="binding site" evidence="7 11">
    <location>
        <position position="391"/>
    </location>
    <ligand>
        <name>[4Fe-4S] cluster</name>
        <dbReference type="ChEBI" id="CHEBI:49883"/>
    </ligand>
</feature>
<evidence type="ECO:0000256" key="9">
    <source>
        <dbReference type="PIRSR" id="PIRSR000485-1"/>
    </source>
</evidence>
<feature type="binding site" evidence="7 11">
    <location>
        <position position="442"/>
    </location>
    <ligand>
        <name>[4Fe-4S] cluster</name>
        <dbReference type="ChEBI" id="CHEBI:49883"/>
    </ligand>
</feature>
<evidence type="ECO:0000313" key="16">
    <source>
        <dbReference type="Proteomes" id="UP000831120"/>
    </source>
</evidence>
<dbReference type="HAMAP" id="MF_01931">
    <property type="entry name" value="PurF"/>
    <property type="match status" value="1"/>
</dbReference>
<dbReference type="EMBL" id="AP025593">
    <property type="protein sequence ID" value="BDG15651.1"/>
    <property type="molecule type" value="Genomic_DNA"/>
</dbReference>
<dbReference type="Proteomes" id="UP000831120">
    <property type="component" value="Chromosome"/>
</dbReference>
<dbReference type="InterPro" id="IPR017932">
    <property type="entry name" value="GATase_2_dom"/>
</dbReference>
<keyword evidence="5 7" id="KW-0658">Purine biosynthesis</keyword>
<keyword evidence="7" id="KW-0004">4Fe-4S</keyword>
<dbReference type="InterPro" id="IPR005854">
    <property type="entry name" value="PurF"/>
</dbReference>
<evidence type="ECO:0000256" key="1">
    <source>
        <dbReference type="ARBA" id="ARBA00005209"/>
    </source>
</evidence>
<feature type="binding site" evidence="7 10">
    <location>
        <position position="355"/>
    </location>
    <ligand>
        <name>Mg(2+)</name>
        <dbReference type="ChEBI" id="CHEBI:18420"/>
    </ligand>
</feature>
<evidence type="ECO:0000256" key="6">
    <source>
        <dbReference type="ARBA" id="ARBA00022962"/>
    </source>
</evidence>
<evidence type="ECO:0000256" key="3">
    <source>
        <dbReference type="ARBA" id="ARBA00022676"/>
    </source>
</evidence>
<dbReference type="CDD" id="cd00715">
    <property type="entry name" value="GPATase_N"/>
    <property type="match status" value="1"/>
</dbReference>
<gene>
    <name evidence="7 14" type="primary">purF</name>
    <name evidence="13" type="ORF">A0O31_00738</name>
    <name evidence="14" type="ORF">TbrSNM41_03850</name>
</gene>
<evidence type="ECO:0000256" key="2">
    <source>
        <dbReference type="ARBA" id="ARBA00010138"/>
    </source>
</evidence>
<reference evidence="13" key="2">
    <citation type="journal article" date="2017" name="Stand. Genomic Sci.">
        <title>Complete genome sequence of Thermus brockianus GE-1 reveals key enzymes of xylan/xylose metabolism.</title>
        <authorList>
            <person name="Schaefers C."/>
            <person name="Blank S."/>
            <person name="Wiebusch S."/>
            <person name="Elleuche S."/>
            <person name="Antranikian G."/>
        </authorList>
    </citation>
    <scope>NUCLEOTIDE SEQUENCE</scope>
    <source>
        <strain evidence="13">GE-1</strain>
    </source>
</reference>
<dbReference type="EMBL" id="CP016312">
    <property type="protein sequence ID" value="APD08922.1"/>
    <property type="molecule type" value="Genomic_DNA"/>
</dbReference>
<dbReference type="EC" id="2.4.2.14" evidence="7"/>
<dbReference type="AlphaFoldDB" id="A0A1J0LS70"/>
<protein>
    <recommendedName>
        <fullName evidence="7">Amidophosphoribosyltransferase</fullName>
        <shortName evidence="7">ATase</shortName>
        <ecNumber evidence="7">2.4.2.14</ecNumber>
    </recommendedName>
    <alternativeName>
        <fullName evidence="7">Glutamine phosphoribosylpyrophosphate amidotransferase</fullName>
        <shortName evidence="7">GPATase</shortName>
    </alternativeName>
</protein>
<dbReference type="CDD" id="cd06223">
    <property type="entry name" value="PRTases_typeI"/>
    <property type="match status" value="1"/>
</dbReference>
<dbReference type="OrthoDB" id="9801213at2"/>
<keyword evidence="7 10" id="KW-0479">Metal-binding</keyword>
<evidence type="ECO:0000313" key="13">
    <source>
        <dbReference type="EMBL" id="APD08922.1"/>
    </source>
</evidence>
<comment type="function">
    <text evidence="7">Catalyzes the formation of phosphoribosylamine from phosphoribosylpyrophosphate (PRPP) and glutamine.</text>
</comment>
<dbReference type="UniPathway" id="UPA00074">
    <property type="reaction ID" value="UER00124"/>
</dbReference>
<dbReference type="InterPro" id="IPR035584">
    <property type="entry name" value="PurF_N"/>
</dbReference>
<dbReference type="Gene3D" id="3.60.20.10">
    <property type="entry name" value="Glutamine Phosphoribosylpyrophosphate, subunit 1, domain 1"/>
    <property type="match status" value="1"/>
</dbReference>
<evidence type="ECO:0000313" key="15">
    <source>
        <dbReference type="Proteomes" id="UP000182993"/>
    </source>
</evidence>
<name>A0A1J0LS70_THEBO</name>
<dbReference type="Pfam" id="PF00156">
    <property type="entry name" value="Pribosyltran"/>
    <property type="match status" value="1"/>
</dbReference>
<dbReference type="GO" id="GO:0006189">
    <property type="term" value="P:'de novo' IMP biosynthetic process"/>
    <property type="evidence" value="ECO:0007669"/>
    <property type="project" value="UniProtKB-UniRule"/>
</dbReference>
<comment type="catalytic activity">
    <reaction evidence="7 8">
        <text>5-phospho-beta-D-ribosylamine + L-glutamate + diphosphate = 5-phospho-alpha-D-ribose 1-diphosphate + L-glutamine + H2O</text>
        <dbReference type="Rhea" id="RHEA:14905"/>
        <dbReference type="ChEBI" id="CHEBI:15377"/>
        <dbReference type="ChEBI" id="CHEBI:29985"/>
        <dbReference type="ChEBI" id="CHEBI:33019"/>
        <dbReference type="ChEBI" id="CHEBI:58017"/>
        <dbReference type="ChEBI" id="CHEBI:58359"/>
        <dbReference type="ChEBI" id="CHEBI:58681"/>
        <dbReference type="EC" id="2.4.2.14"/>
    </reaction>
</comment>
<sequence>MDKPQEECGVLGLWSQAPLDVAGLLHLGLLALQHRGQEAAGIAVTDGKEFLVEKDLGLVHQVFTEERLGRLRLPGARMGLAHTRYSTTGSNLRFNAQPLTARTAHGVLAIAHNGNFVNAKPLRDRLLQEGATFQSTSDTEVMLLLLARLPHLSLPEAALEAMRRLEGGYSILLMDRKTLLALRDPHGVRPLAIGKAPWGYAFASEPPALALLGAEYLRDVRPGEVVWVEEGELQSLQALPPNPTPCAFEWIYFARPDSLLDGTEAYAARVRMGEELFREAPAEADMVVPVPDSGIGAAIGYARASGLPLEYGLYKNPYAGRTFIQPTQELRDLKTRLKLSPTSAVRGKRVVLIDDSIVRGTTSRHIVALLKEAGAKEVHFRVSSPPIRFPCYYGIDTAARKELIAAQKSLEEIRAYIGADSLAFLSEEGVKRAIGGPVCLACFNGRYPAGVPEEGEKLALELL</sequence>
<dbReference type="Pfam" id="PF13537">
    <property type="entry name" value="GATase_7"/>
    <property type="match status" value="1"/>
</dbReference>
<keyword evidence="4 7" id="KW-0808">Transferase</keyword>
<dbReference type="PROSITE" id="PS51278">
    <property type="entry name" value="GATASE_TYPE_2"/>
    <property type="match status" value="1"/>
</dbReference>
<feature type="domain" description="Glutamine amidotransferase type-2" evidence="12">
    <location>
        <begin position="8"/>
        <end position="231"/>
    </location>
</feature>
<dbReference type="RefSeq" id="WP_071676697.1">
    <property type="nucleotide sequence ID" value="NZ_AP025593.1"/>
</dbReference>